<dbReference type="EMBL" id="AUSU01003367">
    <property type="protein sequence ID" value="EPS66983.1"/>
    <property type="molecule type" value="Genomic_DNA"/>
</dbReference>
<sequence length="167" mass="19351">MTLQQYLDTLPVGFKFFPTDEHLLFIYLRKKVNNEEPPNKTVLEVDLHTRDPSMLPDAAKLNSNGWYFTCRERREYGNEDGINRATMTGFWKSTGNDETIVDKNTGDVGMKKTLVFYTNGSPDAVMTSWTMYEYRLQNPVDNNWVLCKVLDSSLPYEPPNPHDDIEE</sequence>
<evidence type="ECO:0000313" key="6">
    <source>
        <dbReference type="EMBL" id="EPS66983.1"/>
    </source>
</evidence>
<dbReference type="PROSITE" id="PS51005">
    <property type="entry name" value="NAC"/>
    <property type="match status" value="1"/>
</dbReference>
<dbReference type="InterPro" id="IPR036093">
    <property type="entry name" value="NAC_dom_sf"/>
</dbReference>
<name>S8DV02_9LAMI</name>
<dbReference type="SUPFAM" id="SSF101941">
    <property type="entry name" value="NAC domain"/>
    <property type="match status" value="1"/>
</dbReference>
<evidence type="ECO:0000256" key="3">
    <source>
        <dbReference type="ARBA" id="ARBA00023163"/>
    </source>
</evidence>
<comment type="caution">
    <text evidence="6">The sequence shown here is derived from an EMBL/GenBank/DDBJ whole genome shotgun (WGS) entry which is preliminary data.</text>
</comment>
<keyword evidence="4" id="KW-0539">Nucleus</keyword>
<dbReference type="AlphaFoldDB" id="S8DV02"/>
<evidence type="ECO:0000256" key="1">
    <source>
        <dbReference type="ARBA" id="ARBA00023015"/>
    </source>
</evidence>
<evidence type="ECO:0000256" key="2">
    <source>
        <dbReference type="ARBA" id="ARBA00023125"/>
    </source>
</evidence>
<organism evidence="6 7">
    <name type="scientific">Genlisea aurea</name>
    <dbReference type="NCBI Taxonomy" id="192259"/>
    <lineage>
        <taxon>Eukaryota</taxon>
        <taxon>Viridiplantae</taxon>
        <taxon>Streptophyta</taxon>
        <taxon>Embryophyta</taxon>
        <taxon>Tracheophyta</taxon>
        <taxon>Spermatophyta</taxon>
        <taxon>Magnoliopsida</taxon>
        <taxon>eudicotyledons</taxon>
        <taxon>Gunneridae</taxon>
        <taxon>Pentapetalae</taxon>
        <taxon>asterids</taxon>
        <taxon>lamiids</taxon>
        <taxon>Lamiales</taxon>
        <taxon>Lentibulariaceae</taxon>
        <taxon>Genlisea</taxon>
    </lineage>
</organism>
<feature type="domain" description="NAC" evidence="5">
    <location>
        <begin position="10"/>
        <end position="152"/>
    </location>
</feature>
<keyword evidence="3" id="KW-0804">Transcription</keyword>
<evidence type="ECO:0000313" key="7">
    <source>
        <dbReference type="Proteomes" id="UP000015453"/>
    </source>
</evidence>
<keyword evidence="1" id="KW-0805">Transcription regulation</keyword>
<evidence type="ECO:0000259" key="5">
    <source>
        <dbReference type="PROSITE" id="PS51005"/>
    </source>
</evidence>
<accession>S8DV02</accession>
<evidence type="ECO:0000256" key="4">
    <source>
        <dbReference type="ARBA" id="ARBA00023242"/>
    </source>
</evidence>
<dbReference type="Proteomes" id="UP000015453">
    <property type="component" value="Unassembled WGS sequence"/>
</dbReference>
<reference evidence="6 7" key="1">
    <citation type="journal article" date="2013" name="BMC Genomics">
        <title>The miniature genome of a carnivorous plant Genlisea aurea contains a low number of genes and short non-coding sequences.</title>
        <authorList>
            <person name="Leushkin E.V."/>
            <person name="Sutormin R.A."/>
            <person name="Nabieva E.R."/>
            <person name="Penin A.A."/>
            <person name="Kondrashov A.S."/>
            <person name="Logacheva M.D."/>
        </authorList>
    </citation>
    <scope>NUCLEOTIDE SEQUENCE [LARGE SCALE GENOMIC DNA]</scope>
</reference>
<keyword evidence="2" id="KW-0238">DNA-binding</keyword>
<dbReference type="InterPro" id="IPR003441">
    <property type="entry name" value="NAC-dom"/>
</dbReference>
<proteinExistence type="predicted"/>
<keyword evidence="7" id="KW-1185">Reference proteome</keyword>
<dbReference type="Gene3D" id="2.170.150.80">
    <property type="entry name" value="NAC domain"/>
    <property type="match status" value="1"/>
</dbReference>
<dbReference type="GO" id="GO:0006355">
    <property type="term" value="P:regulation of DNA-templated transcription"/>
    <property type="evidence" value="ECO:0007669"/>
    <property type="project" value="InterPro"/>
</dbReference>
<dbReference type="Pfam" id="PF02365">
    <property type="entry name" value="NAM"/>
    <property type="match status" value="1"/>
</dbReference>
<dbReference type="GO" id="GO:0003677">
    <property type="term" value="F:DNA binding"/>
    <property type="evidence" value="ECO:0007669"/>
    <property type="project" value="UniProtKB-KW"/>
</dbReference>
<dbReference type="PANTHER" id="PTHR31744">
    <property type="entry name" value="PROTEIN CUP-SHAPED COTYLEDON 2-RELATED"/>
    <property type="match status" value="1"/>
</dbReference>
<gene>
    <name evidence="6" type="ORF">M569_07796</name>
</gene>
<dbReference type="PANTHER" id="PTHR31744:SF4">
    <property type="entry name" value="NAC TRANSCRIPTION FACTOR"/>
    <property type="match status" value="1"/>
</dbReference>
<dbReference type="OrthoDB" id="730183at2759"/>
<protein>
    <recommendedName>
        <fullName evidence="5">NAC domain-containing protein</fullName>
    </recommendedName>
</protein>